<dbReference type="InterPro" id="IPR004827">
    <property type="entry name" value="bZIP"/>
</dbReference>
<dbReference type="InterPro" id="IPR050936">
    <property type="entry name" value="AP-1-like"/>
</dbReference>
<evidence type="ECO:0000313" key="5">
    <source>
        <dbReference type="EMBL" id="KAF2482907.1"/>
    </source>
</evidence>
<comment type="subcellular location">
    <subcellularLocation>
        <location evidence="1">Nucleus</location>
    </subcellularLocation>
</comment>
<dbReference type="PANTHER" id="PTHR40621:SF6">
    <property type="entry name" value="AP-1-LIKE TRANSCRIPTION FACTOR YAP1-RELATED"/>
    <property type="match status" value="1"/>
</dbReference>
<feature type="region of interest" description="Disordered" evidence="3">
    <location>
        <begin position="1"/>
        <end position="45"/>
    </location>
</feature>
<keyword evidence="2" id="KW-0539">Nucleus</keyword>
<dbReference type="Proteomes" id="UP000799767">
    <property type="component" value="Unassembled WGS sequence"/>
</dbReference>
<evidence type="ECO:0000256" key="2">
    <source>
        <dbReference type="ARBA" id="ARBA00023242"/>
    </source>
</evidence>
<evidence type="ECO:0000313" key="6">
    <source>
        <dbReference type="Proteomes" id="UP000799767"/>
    </source>
</evidence>
<evidence type="ECO:0000259" key="4">
    <source>
        <dbReference type="PROSITE" id="PS00036"/>
    </source>
</evidence>
<dbReference type="GO" id="GO:0001228">
    <property type="term" value="F:DNA-binding transcription activator activity, RNA polymerase II-specific"/>
    <property type="evidence" value="ECO:0007669"/>
    <property type="project" value="TreeGrafter"/>
</dbReference>
<feature type="domain" description="BZIP" evidence="4">
    <location>
        <begin position="32"/>
        <end position="47"/>
    </location>
</feature>
<feature type="compositionally biased region" description="Polar residues" evidence="3">
    <location>
        <begin position="129"/>
        <end position="143"/>
    </location>
</feature>
<protein>
    <recommendedName>
        <fullName evidence="4">BZIP domain-containing protein</fullName>
    </recommendedName>
</protein>
<dbReference type="Gene3D" id="1.20.5.170">
    <property type="match status" value="1"/>
</dbReference>
<name>A0A6A6PUK4_9PEZI</name>
<accession>A0A6A6PUK4</accession>
<dbReference type="PANTHER" id="PTHR40621">
    <property type="entry name" value="TRANSCRIPTION FACTOR KAPC-RELATED"/>
    <property type="match status" value="1"/>
</dbReference>
<dbReference type="AlphaFoldDB" id="A0A6A6PUK4"/>
<dbReference type="EMBL" id="MU001635">
    <property type="protein sequence ID" value="KAF2482907.1"/>
    <property type="molecule type" value="Genomic_DNA"/>
</dbReference>
<dbReference type="GO" id="GO:0090575">
    <property type="term" value="C:RNA polymerase II transcription regulator complex"/>
    <property type="evidence" value="ECO:0007669"/>
    <property type="project" value="TreeGrafter"/>
</dbReference>
<dbReference type="PROSITE" id="PS00036">
    <property type="entry name" value="BZIP_BASIC"/>
    <property type="match status" value="1"/>
</dbReference>
<feature type="region of interest" description="Disordered" evidence="3">
    <location>
        <begin position="120"/>
        <end position="143"/>
    </location>
</feature>
<dbReference type="InterPro" id="IPR046347">
    <property type="entry name" value="bZIP_sf"/>
</dbReference>
<organism evidence="5 6">
    <name type="scientific">Neohortaea acidophila</name>
    <dbReference type="NCBI Taxonomy" id="245834"/>
    <lineage>
        <taxon>Eukaryota</taxon>
        <taxon>Fungi</taxon>
        <taxon>Dikarya</taxon>
        <taxon>Ascomycota</taxon>
        <taxon>Pezizomycotina</taxon>
        <taxon>Dothideomycetes</taxon>
        <taxon>Dothideomycetidae</taxon>
        <taxon>Mycosphaerellales</taxon>
        <taxon>Teratosphaeriaceae</taxon>
        <taxon>Neohortaea</taxon>
    </lineage>
</organism>
<evidence type="ECO:0000256" key="3">
    <source>
        <dbReference type="SAM" id="MobiDB-lite"/>
    </source>
</evidence>
<dbReference type="GO" id="GO:0000976">
    <property type="term" value="F:transcription cis-regulatory region binding"/>
    <property type="evidence" value="ECO:0007669"/>
    <property type="project" value="InterPro"/>
</dbReference>
<sequence length="296" mass="32301">MPPASGKISPANRSSRGGDSIAADAGSSTPERRRMRNRMSQRAFRARQTLRIQELEKRLDEQALPDESTLVVQLQDDNARLREQLLGVHKKAHSLQISLRGLAEEAARALGLDQDISSIDRTGVEQNGGPESQTLPLETTSPSDTTVELDAASCMRSNTLPGGSDCIFSDVLLRERTTFGSEDASVRWPNQSNSAPVLDCFIDTLAGPDDPSFQMTAVDPPALHVRAPHYPLESLSGPSIGFDRYKDLLDRAAVISNAPQILRRTNSTFSDHIDAFESSLASQWPQLGLIRAADQQ</sequence>
<evidence type="ECO:0000256" key="1">
    <source>
        <dbReference type="ARBA" id="ARBA00004123"/>
    </source>
</evidence>
<dbReference type="RefSeq" id="XP_033589477.1">
    <property type="nucleotide sequence ID" value="XM_033729479.1"/>
</dbReference>
<gene>
    <name evidence="5" type="ORF">BDY17DRAFT_138062</name>
</gene>
<proteinExistence type="predicted"/>
<reference evidence="5" key="1">
    <citation type="journal article" date="2020" name="Stud. Mycol.">
        <title>101 Dothideomycetes genomes: a test case for predicting lifestyles and emergence of pathogens.</title>
        <authorList>
            <person name="Haridas S."/>
            <person name="Albert R."/>
            <person name="Binder M."/>
            <person name="Bloem J."/>
            <person name="Labutti K."/>
            <person name="Salamov A."/>
            <person name="Andreopoulos B."/>
            <person name="Baker S."/>
            <person name="Barry K."/>
            <person name="Bills G."/>
            <person name="Bluhm B."/>
            <person name="Cannon C."/>
            <person name="Castanera R."/>
            <person name="Culley D."/>
            <person name="Daum C."/>
            <person name="Ezra D."/>
            <person name="Gonzalez J."/>
            <person name="Henrissat B."/>
            <person name="Kuo A."/>
            <person name="Liang C."/>
            <person name="Lipzen A."/>
            <person name="Lutzoni F."/>
            <person name="Magnuson J."/>
            <person name="Mondo S."/>
            <person name="Nolan M."/>
            <person name="Ohm R."/>
            <person name="Pangilinan J."/>
            <person name="Park H.-J."/>
            <person name="Ramirez L."/>
            <person name="Alfaro M."/>
            <person name="Sun H."/>
            <person name="Tritt A."/>
            <person name="Yoshinaga Y."/>
            <person name="Zwiers L.-H."/>
            <person name="Turgeon B."/>
            <person name="Goodwin S."/>
            <person name="Spatafora J."/>
            <person name="Crous P."/>
            <person name="Grigoriev I."/>
        </authorList>
    </citation>
    <scope>NUCLEOTIDE SEQUENCE</scope>
    <source>
        <strain evidence="5">CBS 113389</strain>
    </source>
</reference>
<dbReference type="SUPFAM" id="SSF57959">
    <property type="entry name" value="Leucine zipper domain"/>
    <property type="match status" value="1"/>
</dbReference>
<keyword evidence="6" id="KW-1185">Reference proteome</keyword>
<dbReference type="GeneID" id="54470481"/>
<dbReference type="CDD" id="cd14688">
    <property type="entry name" value="bZIP_YAP"/>
    <property type="match status" value="1"/>
</dbReference>